<feature type="transmembrane region" description="Helical" evidence="6">
    <location>
        <begin position="506"/>
        <end position="527"/>
    </location>
</feature>
<evidence type="ECO:0000313" key="8">
    <source>
        <dbReference type="Proteomes" id="UP000193560"/>
    </source>
</evidence>
<evidence type="ECO:0000256" key="2">
    <source>
        <dbReference type="ARBA" id="ARBA00022692"/>
    </source>
</evidence>
<sequence length="583" mass="64295">MSSYKYHYDKSELESAFELDDDDSIFSRPSIDPLGSSQQKRIRSIDDDEDDDALSLLSDQDEQTLLPSTRHPNRSSTSVFSFETIPMIPLTQTQARAPELQRKVSLINGLGLVIGSMIGSGLFSSPGPVLEATGAPGTALLVWLIAGLLALSGALCYAELGTIFTENGGEILYLGRAYGNMVAFIFEFVTITVQKPGSVAIICTVLGEYISRIIYHTYFFKVPHDSNAAVELADSVIPDFLPKLLAFVALILLSLLNALSTRAGIRVQDMLTVLKVLTAVVISVTGVVMLAKGTMPENTFQAEPLFGGIDKISFGQYTMAFYSGLWAYDGWNSLNIVAGEMKDPHRDLPRVIFFGIPLVILSYLLANVAYLGVLRPEVLKHTNTVAMDFGKKVFGPVGGILFALCVACSCFGSANASIFTGSRIIYVSAKQGHLPSFFGKLNGARQTPVTAVLLQLCLTTIFIWSGSFRALVKFYSVCAWLFHFLAVFSLLIFRYREPEVKRPYKVWLSTPILFCMVALFLFTTPFLEAPYESLSAIGFVLLAIPLWLVNVKYRSVIVSFWNNMTNRLRKKHTGYQGMEMSET</sequence>
<feature type="transmembrane region" description="Helical" evidence="6">
    <location>
        <begin position="172"/>
        <end position="193"/>
    </location>
</feature>
<evidence type="ECO:0000313" key="7">
    <source>
        <dbReference type="EMBL" id="ORZ06614.1"/>
    </source>
</evidence>
<dbReference type="PIRSF" id="PIRSF006060">
    <property type="entry name" value="AA_transporter"/>
    <property type="match status" value="1"/>
</dbReference>
<comment type="caution">
    <text evidence="7">The sequence shown here is derived from an EMBL/GenBank/DDBJ whole genome shotgun (WGS) entry which is preliminary data.</text>
</comment>
<feature type="transmembrane region" description="Helical" evidence="6">
    <location>
        <begin position="474"/>
        <end position="494"/>
    </location>
</feature>
<dbReference type="Proteomes" id="UP000193560">
    <property type="component" value="Unassembled WGS sequence"/>
</dbReference>
<dbReference type="STRING" id="90262.A0A1X2I1Q0"/>
<proteinExistence type="predicted"/>
<keyword evidence="3 6" id="KW-1133">Transmembrane helix</keyword>
<feature type="region of interest" description="Disordered" evidence="5">
    <location>
        <begin position="28"/>
        <end position="49"/>
    </location>
</feature>
<feature type="transmembrane region" description="Helical" evidence="6">
    <location>
        <begin position="351"/>
        <end position="373"/>
    </location>
</feature>
<evidence type="ECO:0000256" key="6">
    <source>
        <dbReference type="SAM" id="Phobius"/>
    </source>
</evidence>
<name>A0A1X2I1Q0_9FUNG</name>
<dbReference type="InterPro" id="IPR002293">
    <property type="entry name" value="AA/rel_permease1"/>
</dbReference>
<feature type="transmembrane region" description="Helical" evidence="6">
    <location>
        <begin position="106"/>
        <end position="125"/>
    </location>
</feature>
<dbReference type="FunFam" id="1.20.1740.10:FF:000042">
    <property type="entry name" value="Similar to amino acid transporter"/>
    <property type="match status" value="1"/>
</dbReference>
<comment type="subcellular location">
    <subcellularLocation>
        <location evidence="1">Membrane</location>
        <topology evidence="1">Multi-pass membrane protein</topology>
    </subcellularLocation>
</comment>
<keyword evidence="2 6" id="KW-0812">Transmembrane</keyword>
<feature type="transmembrane region" description="Helical" evidence="6">
    <location>
        <begin position="393"/>
        <end position="426"/>
    </location>
</feature>
<protein>
    <submittedName>
        <fullName evidence="7">Amino acid permease-domain-containing protein</fullName>
    </submittedName>
</protein>
<dbReference type="PANTHER" id="PTHR11785:SF512">
    <property type="entry name" value="SOBREMESA, ISOFORM B"/>
    <property type="match status" value="1"/>
</dbReference>
<dbReference type="GO" id="GO:0016020">
    <property type="term" value="C:membrane"/>
    <property type="evidence" value="ECO:0007669"/>
    <property type="project" value="UniProtKB-SubCell"/>
</dbReference>
<dbReference type="PANTHER" id="PTHR11785">
    <property type="entry name" value="AMINO ACID TRANSPORTER"/>
    <property type="match status" value="1"/>
</dbReference>
<reference evidence="7 8" key="1">
    <citation type="submission" date="2016-07" db="EMBL/GenBank/DDBJ databases">
        <title>Pervasive Adenine N6-methylation of Active Genes in Fungi.</title>
        <authorList>
            <consortium name="DOE Joint Genome Institute"/>
            <person name="Mondo S.J."/>
            <person name="Dannebaum R.O."/>
            <person name="Kuo R.C."/>
            <person name="Labutti K."/>
            <person name="Haridas S."/>
            <person name="Kuo A."/>
            <person name="Salamov A."/>
            <person name="Ahrendt S.R."/>
            <person name="Lipzen A."/>
            <person name="Sullivan W."/>
            <person name="Andreopoulos W.B."/>
            <person name="Clum A."/>
            <person name="Lindquist E."/>
            <person name="Daum C."/>
            <person name="Ramamoorthy G.K."/>
            <person name="Gryganskyi A."/>
            <person name="Culley D."/>
            <person name="Magnuson J.K."/>
            <person name="James T.Y."/>
            <person name="O'Malley M.A."/>
            <person name="Stajich J.E."/>
            <person name="Spatafora J.W."/>
            <person name="Visel A."/>
            <person name="Grigoriev I.V."/>
        </authorList>
    </citation>
    <scope>NUCLEOTIDE SEQUENCE [LARGE SCALE GENOMIC DNA]</scope>
    <source>
        <strain evidence="7 8">NRRL 1336</strain>
    </source>
</reference>
<feature type="transmembrane region" description="Helical" evidence="6">
    <location>
        <begin position="137"/>
        <end position="160"/>
    </location>
</feature>
<dbReference type="Pfam" id="PF13520">
    <property type="entry name" value="AA_permease_2"/>
    <property type="match status" value="1"/>
</dbReference>
<dbReference type="GO" id="GO:0015179">
    <property type="term" value="F:L-amino acid transmembrane transporter activity"/>
    <property type="evidence" value="ECO:0007669"/>
    <property type="project" value="TreeGrafter"/>
</dbReference>
<keyword evidence="8" id="KW-1185">Reference proteome</keyword>
<evidence type="ECO:0000256" key="5">
    <source>
        <dbReference type="SAM" id="MobiDB-lite"/>
    </source>
</evidence>
<organism evidence="7 8">
    <name type="scientific">Absidia repens</name>
    <dbReference type="NCBI Taxonomy" id="90262"/>
    <lineage>
        <taxon>Eukaryota</taxon>
        <taxon>Fungi</taxon>
        <taxon>Fungi incertae sedis</taxon>
        <taxon>Mucoromycota</taxon>
        <taxon>Mucoromycotina</taxon>
        <taxon>Mucoromycetes</taxon>
        <taxon>Mucorales</taxon>
        <taxon>Cunninghamellaceae</taxon>
        <taxon>Absidia</taxon>
    </lineage>
</organism>
<dbReference type="Gene3D" id="1.20.1740.10">
    <property type="entry name" value="Amino acid/polyamine transporter I"/>
    <property type="match status" value="1"/>
</dbReference>
<evidence type="ECO:0000256" key="3">
    <source>
        <dbReference type="ARBA" id="ARBA00022989"/>
    </source>
</evidence>
<accession>A0A1X2I1Q0</accession>
<feature type="transmembrane region" description="Helical" evidence="6">
    <location>
        <begin position="447"/>
        <end position="468"/>
    </location>
</feature>
<keyword evidence="4 6" id="KW-0472">Membrane</keyword>
<evidence type="ECO:0000256" key="4">
    <source>
        <dbReference type="ARBA" id="ARBA00023136"/>
    </source>
</evidence>
<feature type="transmembrane region" description="Helical" evidence="6">
    <location>
        <begin position="240"/>
        <end position="259"/>
    </location>
</feature>
<dbReference type="AlphaFoldDB" id="A0A1X2I1Q0"/>
<gene>
    <name evidence="7" type="ORF">BCR42DRAFT_426810</name>
</gene>
<dbReference type="OrthoDB" id="5982228at2759"/>
<feature type="transmembrane region" description="Helical" evidence="6">
    <location>
        <begin position="533"/>
        <end position="551"/>
    </location>
</feature>
<dbReference type="EMBL" id="MCGE01000038">
    <property type="protein sequence ID" value="ORZ06614.1"/>
    <property type="molecule type" value="Genomic_DNA"/>
</dbReference>
<dbReference type="InterPro" id="IPR050598">
    <property type="entry name" value="AminoAcid_Transporter"/>
</dbReference>
<evidence type="ECO:0000256" key="1">
    <source>
        <dbReference type="ARBA" id="ARBA00004141"/>
    </source>
</evidence>
<feature type="transmembrane region" description="Helical" evidence="6">
    <location>
        <begin position="271"/>
        <end position="291"/>
    </location>
</feature>